<evidence type="ECO:0000313" key="1">
    <source>
        <dbReference type="EMBL" id="MDL2409159.1"/>
    </source>
</evidence>
<reference evidence="1" key="1">
    <citation type="submission" date="2023-06" db="EMBL/GenBank/DDBJ databases">
        <title>Phylogenetic Diversity of Rhizobium strains.</title>
        <authorList>
            <person name="Moura F.T."/>
            <person name="Helene L.C.F."/>
            <person name="Hungria M."/>
        </authorList>
    </citation>
    <scope>NUCLEOTIDE SEQUENCE</scope>
    <source>
        <strain evidence="1">CCGE524</strain>
    </source>
</reference>
<accession>A0ABT7KPH7</accession>
<dbReference type="Proteomes" id="UP001172630">
    <property type="component" value="Unassembled WGS sequence"/>
</dbReference>
<evidence type="ECO:0000313" key="2">
    <source>
        <dbReference type="Proteomes" id="UP001172630"/>
    </source>
</evidence>
<sequence>MKVRSEFLLGSRGLSELCALNFVNVGPKGTFKESGDLKTSPQDIDAIFSYLEQAKSTKLVVHFHGGLISEASGAATALKMAQVYSKAGAHPVTFIWETGLLETVSRNVLQIGETKLFQTLLKYLLRQLAKRFGVDLGGRGAVGEVSDEDVKRQLAESDPFSDKEAVVRAKAESLNEADLQQLRTDMELDIQNDLETDDAVGGVTAPPPDEKKLMKPALSDNLRDEAGRGFSIAGVAILVAKVAVQVVRRFMKGRDHGLYTTVVEEILRALYLADFGAWTWGGMKTVASAMWLPNTEPLGEDAYPGSYFMLKLSAYQQANPDVVVDLVGHSAGSIAICNLFAALERQKVALRIRNVIFLAPACLSRLMYSEIVSKPARFERFRVFTMTDENEQKDQLVPKFYNKSLLYFISGVLEDEPDTPIAGMQRFWTGKPPFIDPFLLDSTAWLGDPGARRSVLSIAAEGGDGFLSSALRHGDFDDDPPTLASLRAIVSA</sequence>
<proteinExistence type="predicted"/>
<gene>
    <name evidence="1" type="ORF">PY650_26685</name>
</gene>
<organism evidence="1 2">
    <name type="scientific">Rhizobium calliandrae</name>
    <dbReference type="NCBI Taxonomy" id="1312182"/>
    <lineage>
        <taxon>Bacteria</taxon>
        <taxon>Pseudomonadati</taxon>
        <taxon>Pseudomonadota</taxon>
        <taxon>Alphaproteobacteria</taxon>
        <taxon>Hyphomicrobiales</taxon>
        <taxon>Rhizobiaceae</taxon>
        <taxon>Rhizobium/Agrobacterium group</taxon>
        <taxon>Rhizobium</taxon>
    </lineage>
</organism>
<name>A0ABT7KPH7_9HYPH</name>
<dbReference type="EMBL" id="JARFYN010000045">
    <property type="protein sequence ID" value="MDL2409159.1"/>
    <property type="molecule type" value="Genomic_DNA"/>
</dbReference>
<protein>
    <recommendedName>
        <fullName evidence="3">Alpha/beta hydrolase</fullName>
    </recommendedName>
</protein>
<evidence type="ECO:0008006" key="3">
    <source>
        <dbReference type="Google" id="ProtNLM"/>
    </source>
</evidence>
<comment type="caution">
    <text evidence="1">The sequence shown here is derived from an EMBL/GenBank/DDBJ whole genome shotgun (WGS) entry which is preliminary data.</text>
</comment>
<keyword evidence="2" id="KW-1185">Reference proteome</keyword>